<evidence type="ECO:0000313" key="3">
    <source>
        <dbReference type="Proteomes" id="UP000253740"/>
    </source>
</evidence>
<evidence type="ECO:0000313" key="2">
    <source>
        <dbReference type="EMBL" id="GAP65227.1"/>
    </source>
</evidence>
<accession>A0A0K8QLC8</accession>
<dbReference type="CDD" id="cd17762">
    <property type="entry name" value="AMN"/>
    <property type="match status" value="1"/>
</dbReference>
<dbReference type="GO" id="GO:0008714">
    <property type="term" value="F:AMP nucleosidase activity"/>
    <property type="evidence" value="ECO:0007669"/>
    <property type="project" value="InterPro"/>
</dbReference>
<organism evidence="2">
    <name type="scientific">Mizugakiibacter sediminis</name>
    <dbReference type="NCBI Taxonomy" id="1475481"/>
    <lineage>
        <taxon>Bacteria</taxon>
        <taxon>Pseudomonadati</taxon>
        <taxon>Pseudomonadota</taxon>
        <taxon>Gammaproteobacteria</taxon>
        <taxon>Lysobacterales</taxon>
        <taxon>Rhodanobacteraceae</taxon>
        <taxon>Mizugakiibacter</taxon>
    </lineage>
</organism>
<dbReference type="PANTHER" id="PTHR43691">
    <property type="entry name" value="URIDINE PHOSPHORYLASE"/>
    <property type="match status" value="1"/>
</dbReference>
<evidence type="ECO:0000259" key="1">
    <source>
        <dbReference type="Pfam" id="PF01048"/>
    </source>
</evidence>
<name>A0A0K8QLC8_9GAMM</name>
<dbReference type="InterPro" id="IPR000845">
    <property type="entry name" value="Nucleoside_phosphorylase_d"/>
</dbReference>
<dbReference type="EMBL" id="DF970155">
    <property type="protein sequence ID" value="GAP65227.1"/>
    <property type="molecule type" value="Genomic_DNA"/>
</dbReference>
<dbReference type="GO" id="GO:0009116">
    <property type="term" value="P:nucleoside metabolic process"/>
    <property type="evidence" value="ECO:0007669"/>
    <property type="project" value="InterPro"/>
</dbReference>
<protein>
    <submittedName>
        <fullName evidence="2">AMP nucleosidase</fullName>
    </submittedName>
</protein>
<dbReference type="InterPro" id="IPR047039">
    <property type="entry name" value="AMN_phosphorylase"/>
</dbReference>
<dbReference type="SUPFAM" id="SSF53167">
    <property type="entry name" value="Purine and uridine phosphorylases"/>
    <property type="match status" value="1"/>
</dbReference>
<dbReference type="NCBIfam" id="NF005500">
    <property type="entry name" value="PRK07115.1"/>
    <property type="match status" value="1"/>
</dbReference>
<dbReference type="Proteomes" id="UP000253740">
    <property type="component" value="Unassembled WGS sequence"/>
</dbReference>
<dbReference type="STRING" id="1475481.GCA_000953855_00525"/>
<keyword evidence="3" id="KW-1185">Reference proteome</keyword>
<sequence>MDPAGVASPVTRPPARGRTLRVPSMKDKHEIVSNWLPRYTGTPAEAFGQHVLLTNFGNYVELFAAWHGVEVRGRDRPMPNATADGITMIHYGMGSPNAATVMDLLSAVCPRACLFLGKCGGLKKKNKLGDLILPIAAIRGEGTSNDYLLPEVPALPAFQLQRAVSTMIRDLGHDYWTGTVYTTNRRVWEHDDAFKAYLRRTRCMAIDMETATIFAAGFANGIPSGALLLVSDQPMIPEGVKTEASDRAVTENFVEAHIKIGIEALKLVRRHGRSVKHLRFEEDLDAD</sequence>
<dbReference type="InterPro" id="IPR010944">
    <property type="entry name" value="AMN-like"/>
</dbReference>
<proteinExistence type="predicted"/>
<dbReference type="AlphaFoldDB" id="A0A0K8QLC8"/>
<dbReference type="Pfam" id="PF01048">
    <property type="entry name" value="PNP_UDP_1"/>
    <property type="match status" value="1"/>
</dbReference>
<dbReference type="Gene3D" id="3.40.50.1580">
    <property type="entry name" value="Nucleoside phosphorylase domain"/>
    <property type="match status" value="1"/>
</dbReference>
<dbReference type="NCBIfam" id="TIGR01721">
    <property type="entry name" value="AMN-like"/>
    <property type="match status" value="1"/>
</dbReference>
<dbReference type="GO" id="GO:0005829">
    <property type="term" value="C:cytosol"/>
    <property type="evidence" value="ECO:0007669"/>
    <property type="project" value="TreeGrafter"/>
</dbReference>
<reference evidence="2" key="1">
    <citation type="submission" date="2015-08" db="EMBL/GenBank/DDBJ databases">
        <title>Complete DNA Sequence of Pseudomonas syringae pv. actinidiae, the Causal Agent of Kiwifruit Canker Disease.</title>
        <authorList>
            <person name="Rikkerink E.H.A."/>
            <person name="Fineran P.C."/>
        </authorList>
    </citation>
    <scope>NUCLEOTIDE SEQUENCE</scope>
    <source>
        <strain evidence="2">SkMP5</strain>
    </source>
</reference>
<feature type="domain" description="Nucleoside phosphorylase" evidence="1">
    <location>
        <begin position="56"/>
        <end position="262"/>
    </location>
</feature>
<dbReference type="PANTHER" id="PTHR43691:SF6">
    <property type="entry name" value="AMP NUCLEOSIDASE"/>
    <property type="match status" value="1"/>
</dbReference>
<gene>
    <name evidence="2" type="ORF">MBSD_n0516</name>
</gene>
<dbReference type="InterPro" id="IPR035994">
    <property type="entry name" value="Nucleoside_phosphorylase_sf"/>
</dbReference>